<evidence type="ECO:0000256" key="1">
    <source>
        <dbReference type="ARBA" id="ARBA00022729"/>
    </source>
</evidence>
<keyword evidence="2" id="KW-1015">Disulfide bond</keyword>
<dbReference type="SUPFAM" id="SSF49899">
    <property type="entry name" value="Concanavalin A-like lectins/glucanases"/>
    <property type="match status" value="1"/>
</dbReference>
<evidence type="ECO:0000256" key="2">
    <source>
        <dbReference type="ARBA" id="ARBA00023157"/>
    </source>
</evidence>
<dbReference type="InterPro" id="IPR013320">
    <property type="entry name" value="ConA-like_dom_sf"/>
</dbReference>
<evidence type="ECO:0000256" key="3">
    <source>
        <dbReference type="SAM" id="SignalP"/>
    </source>
</evidence>
<name>A0ABW3KR26_9FLAO</name>
<feature type="signal peptide" evidence="3">
    <location>
        <begin position="1"/>
        <end position="19"/>
    </location>
</feature>
<dbReference type="NCBIfam" id="TIGR04183">
    <property type="entry name" value="Por_Secre_tail"/>
    <property type="match status" value="1"/>
</dbReference>
<keyword evidence="1 3" id="KW-0732">Signal</keyword>
<dbReference type="Gene3D" id="2.60.120.200">
    <property type="match status" value="1"/>
</dbReference>
<evidence type="ECO:0000313" key="5">
    <source>
        <dbReference type="EMBL" id="MFD1015068.1"/>
    </source>
</evidence>
<comment type="caution">
    <text evidence="5">The sequence shown here is derived from an EMBL/GenBank/DDBJ whole genome shotgun (WGS) entry which is preliminary data.</text>
</comment>
<sequence length="328" mass="36010">MKHFYLTTFLLISFFSLKAQNNALNFDGNDDYVEFPSDAIFDITSEISLEAFVYPTQYANENSIITKYGDVTYQDSYLLRLQNGIPTFHLKIVGLGWTQVDATDVVSLNTWTHIAAVYDGATMKIFVNGVLSASKPQTGSITVSSSKLKIGKWSASDAFHGHIDEVRLWNIARTDSEISQHYTTASTGTETGLIGYYTFDQGTANGDNTGVTTLTDASSSGVDGTLYNFELTATSSNWVGGVEVATLSLDDQLTPNTPSISLYPNPVSDYIQVSGMTANERFSIYNILGSKMFQGTASNNDKIEVSNFPDGLYIIKFENGNTIKFTKR</sequence>
<dbReference type="RefSeq" id="WP_386114255.1">
    <property type="nucleotide sequence ID" value="NZ_JBHTKM010000017.1"/>
</dbReference>
<protein>
    <submittedName>
        <fullName evidence="5">LamG-like jellyroll fold domain-containing protein</fullName>
    </submittedName>
</protein>
<dbReference type="SMART" id="SM00560">
    <property type="entry name" value="LamGL"/>
    <property type="match status" value="1"/>
</dbReference>
<feature type="chain" id="PRO_5045339529" evidence="3">
    <location>
        <begin position="20"/>
        <end position="328"/>
    </location>
</feature>
<dbReference type="Pfam" id="PF13385">
    <property type="entry name" value="Laminin_G_3"/>
    <property type="match status" value="1"/>
</dbReference>
<dbReference type="InterPro" id="IPR006558">
    <property type="entry name" value="LamG-like"/>
</dbReference>
<reference evidence="6" key="1">
    <citation type="journal article" date="2019" name="Int. J. Syst. Evol. Microbiol.">
        <title>The Global Catalogue of Microorganisms (GCM) 10K type strain sequencing project: providing services to taxonomists for standard genome sequencing and annotation.</title>
        <authorList>
            <consortium name="The Broad Institute Genomics Platform"/>
            <consortium name="The Broad Institute Genome Sequencing Center for Infectious Disease"/>
            <person name="Wu L."/>
            <person name="Ma J."/>
        </authorList>
    </citation>
    <scope>NUCLEOTIDE SEQUENCE [LARGE SCALE GENOMIC DNA]</scope>
    <source>
        <strain evidence="6">CCUG 56098</strain>
    </source>
</reference>
<proteinExistence type="predicted"/>
<dbReference type="Pfam" id="PF18962">
    <property type="entry name" value="Por_Secre_tail"/>
    <property type="match status" value="1"/>
</dbReference>
<evidence type="ECO:0000259" key="4">
    <source>
        <dbReference type="SMART" id="SM00560"/>
    </source>
</evidence>
<evidence type="ECO:0000313" key="6">
    <source>
        <dbReference type="Proteomes" id="UP001597086"/>
    </source>
</evidence>
<dbReference type="InterPro" id="IPR026444">
    <property type="entry name" value="Secre_tail"/>
</dbReference>
<keyword evidence="6" id="KW-1185">Reference proteome</keyword>
<organism evidence="5 6">
    <name type="scientific">Winogradskyella rapida</name>
    <dbReference type="NCBI Taxonomy" id="549701"/>
    <lineage>
        <taxon>Bacteria</taxon>
        <taxon>Pseudomonadati</taxon>
        <taxon>Bacteroidota</taxon>
        <taxon>Flavobacteriia</taxon>
        <taxon>Flavobacteriales</taxon>
        <taxon>Flavobacteriaceae</taxon>
        <taxon>Winogradskyella</taxon>
    </lineage>
</organism>
<accession>A0ABW3KR26</accession>
<dbReference type="Proteomes" id="UP001597086">
    <property type="component" value="Unassembled WGS sequence"/>
</dbReference>
<gene>
    <name evidence="5" type="ORF">ACFQ13_03955</name>
</gene>
<dbReference type="EMBL" id="JBHTKM010000017">
    <property type="protein sequence ID" value="MFD1015068.1"/>
    <property type="molecule type" value="Genomic_DNA"/>
</dbReference>
<feature type="domain" description="LamG-like jellyroll fold" evidence="4">
    <location>
        <begin position="45"/>
        <end position="176"/>
    </location>
</feature>